<evidence type="ECO:0000256" key="3">
    <source>
        <dbReference type="SAM" id="SignalP"/>
    </source>
</evidence>
<evidence type="ECO:0000313" key="5">
    <source>
        <dbReference type="Proteomes" id="UP000015104"/>
    </source>
</evidence>
<dbReference type="PANTHER" id="PTHR24366:SF96">
    <property type="entry name" value="LEUCINE RICH REPEAT CONTAINING 53"/>
    <property type="match status" value="1"/>
</dbReference>
<protein>
    <recommendedName>
        <fullName evidence="6">LRRCT domain-containing protein</fullName>
    </recommendedName>
</protein>
<dbReference type="EMBL" id="CAEY01001355">
    <property type="status" value="NOT_ANNOTATED_CDS"/>
    <property type="molecule type" value="Genomic_DNA"/>
</dbReference>
<gene>
    <name evidence="4" type="primary">107359707</name>
</gene>
<feature type="chain" id="PRO_5004591041" description="LRRCT domain-containing protein" evidence="3">
    <location>
        <begin position="19"/>
        <end position="442"/>
    </location>
</feature>
<dbReference type="InterPro" id="IPR032675">
    <property type="entry name" value="LRR_dom_sf"/>
</dbReference>
<feature type="signal peptide" evidence="3">
    <location>
        <begin position="1"/>
        <end position="18"/>
    </location>
</feature>
<evidence type="ECO:0000256" key="1">
    <source>
        <dbReference type="ARBA" id="ARBA00022614"/>
    </source>
</evidence>
<keyword evidence="1" id="KW-0433">Leucine-rich repeat</keyword>
<dbReference type="Gene3D" id="3.80.10.10">
    <property type="entry name" value="Ribonuclease Inhibitor"/>
    <property type="match status" value="2"/>
</dbReference>
<dbReference type="InterPro" id="IPR001611">
    <property type="entry name" value="Leu-rich_rpt"/>
</dbReference>
<dbReference type="STRING" id="32264.T1K3P8"/>
<proteinExistence type="predicted"/>
<reference evidence="4" key="2">
    <citation type="submission" date="2015-06" db="UniProtKB">
        <authorList>
            <consortium name="EnsemblMetazoa"/>
        </authorList>
    </citation>
    <scope>IDENTIFICATION</scope>
</reference>
<evidence type="ECO:0000256" key="2">
    <source>
        <dbReference type="ARBA" id="ARBA00022737"/>
    </source>
</evidence>
<keyword evidence="2" id="KW-0677">Repeat</keyword>
<dbReference type="KEGG" id="tut:107359707"/>
<dbReference type="PANTHER" id="PTHR24366">
    <property type="entry name" value="IG(IMMUNOGLOBULIN) AND LRR(LEUCINE RICH REPEAT) DOMAINS"/>
    <property type="match status" value="1"/>
</dbReference>
<dbReference type="Pfam" id="PF13855">
    <property type="entry name" value="LRR_8"/>
    <property type="match status" value="1"/>
</dbReference>
<dbReference type="SUPFAM" id="SSF52058">
    <property type="entry name" value="L domain-like"/>
    <property type="match status" value="1"/>
</dbReference>
<dbReference type="eggNOG" id="KOG4237">
    <property type="taxonomic scope" value="Eukaryota"/>
</dbReference>
<dbReference type="OrthoDB" id="6500570at2759"/>
<keyword evidence="3" id="KW-0732">Signal</keyword>
<evidence type="ECO:0008006" key="6">
    <source>
        <dbReference type="Google" id="ProtNLM"/>
    </source>
</evidence>
<dbReference type="AlphaFoldDB" id="T1K3P8"/>
<dbReference type="Proteomes" id="UP000015104">
    <property type="component" value="Unassembled WGS sequence"/>
</dbReference>
<accession>T1K3P8</accession>
<organism evidence="4 5">
    <name type="scientific">Tetranychus urticae</name>
    <name type="common">Two-spotted spider mite</name>
    <dbReference type="NCBI Taxonomy" id="32264"/>
    <lineage>
        <taxon>Eukaryota</taxon>
        <taxon>Metazoa</taxon>
        <taxon>Ecdysozoa</taxon>
        <taxon>Arthropoda</taxon>
        <taxon>Chelicerata</taxon>
        <taxon>Arachnida</taxon>
        <taxon>Acari</taxon>
        <taxon>Acariformes</taxon>
        <taxon>Trombidiformes</taxon>
        <taxon>Prostigmata</taxon>
        <taxon>Eleutherengona</taxon>
        <taxon>Raphignathae</taxon>
        <taxon>Tetranychoidea</taxon>
        <taxon>Tetranychidae</taxon>
        <taxon>Tetranychus</taxon>
    </lineage>
</organism>
<evidence type="ECO:0000313" key="4">
    <source>
        <dbReference type="EnsemblMetazoa" id="tetur04g09492.1"/>
    </source>
</evidence>
<dbReference type="EnsemblMetazoa" id="tetur04g09492.1">
    <property type="protein sequence ID" value="tetur04g09492.1"/>
    <property type="gene ID" value="tetur04g09492"/>
</dbReference>
<dbReference type="HOGENOM" id="CLU_620133_0_0_1"/>
<reference evidence="5" key="1">
    <citation type="submission" date="2011-08" db="EMBL/GenBank/DDBJ databases">
        <authorList>
            <person name="Rombauts S."/>
        </authorList>
    </citation>
    <scope>NUCLEOTIDE SEQUENCE</scope>
    <source>
        <strain evidence="5">London</strain>
    </source>
</reference>
<sequence length="442" mass="51482">MIILILSIVLIFPLQSYSWAPGTEFPCPDEPHLFDPCHCSVVSFDSVNYYSQITCSGVNGKQIKEAFHRAYHYHNISRYYDILMIKDVALLNICCDDMLEGFRFKTIKITDSKICVIHANAFTSTHGQTSEIVLMDVTFTPNLVDGVQLFRVVRNFANLRGFYIITSNLEDVPANAFSLQSNSHGNFGNQLEVIRICNSKITHLHDYTFTGLPRLVWIDFGDNQINRVAAHTFTLSSHQYTEAPLEISLSGNRLTSENIEPGSFDNNLTRPVTIYLNSNKLTTLSETTFETLLRRPNYIVYVESNPFICDCRHRWLFNHKEDNMYHLKEMKCVEDGTSIWSKNLPNVCDRSRLVVEPPGVEVFRKCCRKIKYDRDHSADDHRHETHIHPLPARQVYYHPPHHHHHQQQQQREYLIIPQQRPVREYLVQSEFVEQQQRHFKSK</sequence>
<dbReference type="OMA" id="LFNHKED"/>
<keyword evidence="5" id="KW-1185">Reference proteome</keyword>
<name>T1K3P8_TETUR</name>